<feature type="domain" description="STAS" evidence="1">
    <location>
        <begin position="10"/>
        <end position="106"/>
    </location>
</feature>
<dbReference type="EMBL" id="FXAM01000001">
    <property type="protein sequence ID" value="SMF95110.1"/>
    <property type="molecule type" value="Genomic_DNA"/>
</dbReference>
<accession>A0A1Y6CXZ0</accession>
<dbReference type="RefSeq" id="WP_085213059.1">
    <property type="nucleotide sequence ID" value="NZ_FXAM01000001.1"/>
</dbReference>
<sequence>MPIVVETLDNGTARLGVGSGMTIYEAAGLKADLLRAVAEHTELDIDLSEVAELDTAGLQLLVLAKREAVKAGHVLHLSGHSGPVREVLGLYRMESYFGDPVVLPAD</sequence>
<dbReference type="Gene3D" id="3.30.750.24">
    <property type="entry name" value="STAS domain"/>
    <property type="match status" value="1"/>
</dbReference>
<dbReference type="InterPro" id="IPR058548">
    <property type="entry name" value="MlaB-like_STAS"/>
</dbReference>
<name>A0A1Y6CXZ0_9GAMM</name>
<organism evidence="2 3">
    <name type="scientific">Methylomagnum ishizawai</name>
    <dbReference type="NCBI Taxonomy" id="1760988"/>
    <lineage>
        <taxon>Bacteria</taxon>
        <taxon>Pseudomonadati</taxon>
        <taxon>Pseudomonadota</taxon>
        <taxon>Gammaproteobacteria</taxon>
        <taxon>Methylococcales</taxon>
        <taxon>Methylococcaceae</taxon>
        <taxon>Methylomagnum</taxon>
    </lineage>
</organism>
<dbReference type="SUPFAM" id="SSF52091">
    <property type="entry name" value="SpoIIaa-like"/>
    <property type="match status" value="1"/>
</dbReference>
<dbReference type="InterPro" id="IPR002645">
    <property type="entry name" value="STAS_dom"/>
</dbReference>
<dbReference type="PROSITE" id="PS50801">
    <property type="entry name" value="STAS"/>
    <property type="match status" value="1"/>
</dbReference>
<keyword evidence="3" id="KW-1185">Reference proteome</keyword>
<evidence type="ECO:0000313" key="3">
    <source>
        <dbReference type="Proteomes" id="UP000192923"/>
    </source>
</evidence>
<dbReference type="InterPro" id="IPR036513">
    <property type="entry name" value="STAS_dom_sf"/>
</dbReference>
<evidence type="ECO:0000259" key="1">
    <source>
        <dbReference type="PROSITE" id="PS50801"/>
    </source>
</evidence>
<dbReference type="Proteomes" id="UP000192923">
    <property type="component" value="Unassembled WGS sequence"/>
</dbReference>
<dbReference type="PANTHER" id="PTHR35849">
    <property type="entry name" value="BLR2341 PROTEIN"/>
    <property type="match status" value="1"/>
</dbReference>
<dbReference type="CDD" id="cd07043">
    <property type="entry name" value="STAS_anti-anti-sigma_factors"/>
    <property type="match status" value="1"/>
</dbReference>
<protein>
    <submittedName>
        <fullName evidence="2">Anti-anti-sigma regulatory factor (Antagonist of anti-sigma factor)</fullName>
    </submittedName>
</protein>
<dbReference type="Pfam" id="PF13466">
    <property type="entry name" value="STAS_2"/>
    <property type="match status" value="1"/>
</dbReference>
<evidence type="ECO:0000313" key="2">
    <source>
        <dbReference type="EMBL" id="SMF95110.1"/>
    </source>
</evidence>
<dbReference type="AlphaFoldDB" id="A0A1Y6CXZ0"/>
<proteinExistence type="predicted"/>
<dbReference type="STRING" id="1760988.SAMN02949497_2456"/>
<dbReference type="PANTHER" id="PTHR35849:SF2">
    <property type="entry name" value="BLR2341 PROTEIN"/>
    <property type="match status" value="1"/>
</dbReference>
<gene>
    <name evidence="2" type="ORF">SAMN02949497_2456</name>
</gene>
<reference evidence="2 3" key="1">
    <citation type="submission" date="2016-12" db="EMBL/GenBank/DDBJ databases">
        <authorList>
            <person name="Song W.-J."/>
            <person name="Kurnit D.M."/>
        </authorList>
    </citation>
    <scope>NUCLEOTIDE SEQUENCE [LARGE SCALE GENOMIC DNA]</scope>
    <source>
        <strain evidence="2 3">175</strain>
    </source>
</reference>
<dbReference type="InterPro" id="IPR052746">
    <property type="entry name" value="MlaB_ABC_Transporter"/>
</dbReference>